<evidence type="ECO:0000313" key="2">
    <source>
        <dbReference type="EMBL" id="TGY02470.1"/>
    </source>
</evidence>
<reference evidence="2 3" key="1">
    <citation type="submission" date="2019-04" db="EMBL/GenBank/DDBJ databases">
        <title>Microbes associate with the intestines of laboratory mice.</title>
        <authorList>
            <person name="Navarre W."/>
            <person name="Wong E."/>
            <person name="Huang K."/>
            <person name="Tropini C."/>
            <person name="Ng K."/>
            <person name="Yu B."/>
        </authorList>
    </citation>
    <scope>NUCLEOTIDE SEQUENCE [LARGE SCALE GENOMIC DNA]</scope>
    <source>
        <strain evidence="2 3">NM69_E16B</strain>
    </source>
</reference>
<protein>
    <submittedName>
        <fullName evidence="2">DUF5043 domain-containing protein</fullName>
    </submittedName>
</protein>
<gene>
    <name evidence="2" type="ORF">E5355_13295</name>
</gene>
<dbReference type="Pfam" id="PF16446">
    <property type="entry name" value="DUF5043"/>
    <property type="match status" value="1"/>
</dbReference>
<name>A0A4V3RAV6_9BACE</name>
<sequence>MKTILTFIGLLFCATIMAQTNYYTATKTFNEDGYTYQCDVPSYKLVTLYNKDSHYTYMRQIYKDTGEPFCMPDAGIDLTEGDNWTRTKRYTIVRDAFSAAEKQRVKGRELTITMVINSSTGKVDEVYFQFVTFDPYATIPVSVFRQIEVEIKKNIWYTPTSEGKKLNYILLWWGQDPSALIRL</sequence>
<keyword evidence="3" id="KW-1185">Reference proteome</keyword>
<organism evidence="2 3">
    <name type="scientific">Bacteroides muris</name>
    <name type="common">ex Afrizal et al. 2022</name>
    <dbReference type="NCBI Taxonomy" id="2516960"/>
    <lineage>
        <taxon>Bacteria</taxon>
        <taxon>Pseudomonadati</taxon>
        <taxon>Bacteroidota</taxon>
        <taxon>Bacteroidia</taxon>
        <taxon>Bacteroidales</taxon>
        <taxon>Bacteroidaceae</taxon>
        <taxon>Bacteroides</taxon>
    </lineage>
</organism>
<keyword evidence="1" id="KW-0732">Signal</keyword>
<dbReference type="InterPro" id="IPR032242">
    <property type="entry name" value="DUF5043"/>
</dbReference>
<feature type="signal peptide" evidence="1">
    <location>
        <begin position="1"/>
        <end position="18"/>
    </location>
</feature>
<dbReference type="RefSeq" id="WP_136010740.1">
    <property type="nucleotide sequence ID" value="NZ_SRYZ01000033.1"/>
</dbReference>
<comment type="caution">
    <text evidence="2">The sequence shown here is derived from an EMBL/GenBank/DDBJ whole genome shotgun (WGS) entry which is preliminary data.</text>
</comment>
<accession>A0A4V3RAV6</accession>
<evidence type="ECO:0000256" key="1">
    <source>
        <dbReference type="SAM" id="SignalP"/>
    </source>
</evidence>
<dbReference type="AlphaFoldDB" id="A0A4V3RAV6"/>
<dbReference type="EMBL" id="SRYZ01000033">
    <property type="protein sequence ID" value="TGY02470.1"/>
    <property type="molecule type" value="Genomic_DNA"/>
</dbReference>
<proteinExistence type="predicted"/>
<evidence type="ECO:0000313" key="3">
    <source>
        <dbReference type="Proteomes" id="UP000310532"/>
    </source>
</evidence>
<feature type="chain" id="PRO_5020828857" evidence="1">
    <location>
        <begin position="19"/>
        <end position="183"/>
    </location>
</feature>
<dbReference type="Proteomes" id="UP000310532">
    <property type="component" value="Unassembled WGS sequence"/>
</dbReference>